<dbReference type="Proteomes" id="UP000694554">
    <property type="component" value="Chromosome 1"/>
</dbReference>
<name>A0A8C9AXI6_PHOSS</name>
<accession>A0A8C9AXI6</accession>
<reference evidence="1" key="2">
    <citation type="submission" date="2025-08" db="UniProtKB">
        <authorList>
            <consortium name="Ensembl"/>
        </authorList>
    </citation>
    <scope>IDENTIFICATION</scope>
</reference>
<dbReference type="GeneTree" id="ENSGT00390000015471"/>
<evidence type="ECO:0000313" key="1">
    <source>
        <dbReference type="Ensembl" id="ENSPSNP00000001620.1"/>
    </source>
</evidence>
<evidence type="ECO:0000313" key="2">
    <source>
        <dbReference type="Proteomes" id="UP000694554"/>
    </source>
</evidence>
<dbReference type="PANTHER" id="PTHR34914">
    <property type="entry name" value="LYMPHOCYTE EXPANSION MOLECULE"/>
    <property type="match status" value="1"/>
</dbReference>
<dbReference type="Ensembl" id="ENSPSNT00000001906.1">
    <property type="protein sequence ID" value="ENSPSNP00000001620.1"/>
    <property type="gene ID" value="ENSPSNG00000001287.1"/>
</dbReference>
<organism evidence="1 2">
    <name type="scientific">Phocoena sinus</name>
    <name type="common">Vaquita</name>
    <dbReference type="NCBI Taxonomy" id="42100"/>
    <lineage>
        <taxon>Eukaryota</taxon>
        <taxon>Metazoa</taxon>
        <taxon>Chordata</taxon>
        <taxon>Craniata</taxon>
        <taxon>Vertebrata</taxon>
        <taxon>Euteleostomi</taxon>
        <taxon>Mammalia</taxon>
        <taxon>Eutheria</taxon>
        <taxon>Laurasiatheria</taxon>
        <taxon>Artiodactyla</taxon>
        <taxon>Whippomorpha</taxon>
        <taxon>Cetacea</taxon>
        <taxon>Odontoceti</taxon>
        <taxon>Phocoenidae</taxon>
        <taxon>Phocoena</taxon>
    </lineage>
</organism>
<sequence length="391" mass="43970">SATATNWFTGLGASHWASVPPRFDVSAVYPNQKFSAFREAPYSRVYSVDVSHIGPGTYGYKETCFSIKKLKKEVGTGCAKAQEATRLTQLPHFQYRAMLKEKRQQVRPLGPHPALPLEKRDSTRGLLSSGEVRFRGLIGNYYPGPGNYGEKGNPYTKLEDSAWNWPHSKGLMCRMTNKPPPLAHQVSPTLARPHPPCCTDLGGGGLQGRWGNRGPKGKLQPYGHYSVKKRPRELMNFKSFVEELNSCHNKKRGVFSKVPRNPEAPPERIYWATFSQCPPKLVTAMSGPSMWLPPEKECKHINQPPFLLGASSLLMSCLFSLVQNPVGVGRYLNTQLMETKDHRQRYRSLFMGGSKCYLLDPARDRLMQERITLFTRGKCPPTVDYNSDPIP</sequence>
<dbReference type="PANTHER" id="PTHR34914:SF1">
    <property type="entry name" value="LYMPHOCYTE EXPANSION MOLECULE"/>
    <property type="match status" value="1"/>
</dbReference>
<dbReference type="AlphaFoldDB" id="A0A8C9AXI6"/>
<protein>
    <submittedName>
        <fullName evidence="1">Ciliary microtubule associated protein 2</fullName>
    </submittedName>
</protein>
<reference evidence="1" key="1">
    <citation type="submission" date="2019-08" db="EMBL/GenBank/DDBJ databases">
        <title>Phocoena sinus (Vaquita) genome, mPhoSin1, primary haplotype.</title>
        <authorList>
            <person name="Morin P."/>
            <person name="Mountcastle J."/>
            <person name="Fungtammasan C."/>
            <person name="Rhie A."/>
            <person name="Rojas-Bracho L."/>
            <person name="Smith C.R."/>
            <person name="Taylor B.L."/>
            <person name="Gulland F.M.D."/>
            <person name="Musser W."/>
            <person name="Houck M."/>
            <person name="Haase B."/>
            <person name="Paez S."/>
            <person name="Howe K."/>
            <person name="Torrance J."/>
            <person name="Formenti G."/>
            <person name="Phillippy A."/>
            <person name="Ryder O."/>
            <person name="Jarvis E.D."/>
            <person name="Fedrigo O."/>
        </authorList>
    </citation>
    <scope>NUCLEOTIDE SEQUENCE [LARGE SCALE GENOMIC DNA]</scope>
</reference>
<gene>
    <name evidence="1" type="primary">CIMAP2</name>
</gene>
<reference evidence="1" key="3">
    <citation type="submission" date="2025-09" db="UniProtKB">
        <authorList>
            <consortium name="Ensembl"/>
        </authorList>
    </citation>
    <scope>IDENTIFICATION</scope>
</reference>
<keyword evidence="2" id="KW-1185">Reference proteome</keyword>
<dbReference type="InterPro" id="IPR033557">
    <property type="entry name" value="CIMAP2"/>
</dbReference>
<proteinExistence type="predicted"/>